<dbReference type="PANTHER" id="PTHR39963:SF1">
    <property type="entry name" value="MNMC-LIKE METHYLTRANSFERASE DOMAIN-CONTAINING PROTEIN"/>
    <property type="match status" value="1"/>
</dbReference>
<evidence type="ECO:0000259" key="1">
    <source>
        <dbReference type="Pfam" id="PF05430"/>
    </source>
</evidence>
<dbReference type="RefSeq" id="WP_115010690.1">
    <property type="nucleotide sequence ID" value="NZ_UGHV01000001.1"/>
</dbReference>
<reference evidence="2 3" key="1">
    <citation type="submission" date="2018-06" db="EMBL/GenBank/DDBJ databases">
        <authorList>
            <consortium name="Pathogen Informatics"/>
            <person name="Doyle S."/>
        </authorList>
    </citation>
    <scope>NUCLEOTIDE SEQUENCE [LARGE SCALE GENOMIC DNA]</scope>
    <source>
        <strain evidence="2 3">NCTC12410</strain>
    </source>
</reference>
<dbReference type="Pfam" id="PF05430">
    <property type="entry name" value="Methyltransf_30"/>
    <property type="match status" value="1"/>
</dbReference>
<evidence type="ECO:0000313" key="2">
    <source>
        <dbReference type="EMBL" id="STO96347.1"/>
    </source>
</evidence>
<organism evidence="2 3">
    <name type="scientific">Helicobacter canis</name>
    <dbReference type="NCBI Taxonomy" id="29419"/>
    <lineage>
        <taxon>Bacteria</taxon>
        <taxon>Pseudomonadati</taxon>
        <taxon>Campylobacterota</taxon>
        <taxon>Epsilonproteobacteria</taxon>
        <taxon>Campylobacterales</taxon>
        <taxon>Helicobacteraceae</taxon>
        <taxon>Helicobacter</taxon>
    </lineage>
</organism>
<dbReference type="GO" id="GO:0016645">
    <property type="term" value="F:oxidoreductase activity, acting on the CH-NH group of donors"/>
    <property type="evidence" value="ECO:0007669"/>
    <property type="project" value="InterPro"/>
</dbReference>
<dbReference type="AlphaFoldDB" id="A0A377J1J4"/>
<protein>
    <submittedName>
        <fullName evidence="2">Uncharacterized conserved protein</fullName>
    </submittedName>
</protein>
<dbReference type="InterPro" id="IPR029063">
    <property type="entry name" value="SAM-dependent_MTases_sf"/>
</dbReference>
<evidence type="ECO:0000313" key="3">
    <source>
        <dbReference type="Proteomes" id="UP000254841"/>
    </source>
</evidence>
<feature type="domain" description="MnmC-like methyltransferase" evidence="1">
    <location>
        <begin position="110"/>
        <end position="216"/>
    </location>
</feature>
<dbReference type="Proteomes" id="UP000254841">
    <property type="component" value="Unassembled WGS sequence"/>
</dbReference>
<dbReference type="SUPFAM" id="SSF53335">
    <property type="entry name" value="S-adenosyl-L-methionine-dependent methyltransferases"/>
    <property type="match status" value="1"/>
</dbReference>
<dbReference type="PANTHER" id="PTHR39963">
    <property type="entry name" value="SLL0983 PROTEIN"/>
    <property type="match status" value="1"/>
</dbReference>
<dbReference type="OrthoDB" id="9786494at2"/>
<accession>A0A377J1J4</accession>
<dbReference type="InterPro" id="IPR008471">
    <property type="entry name" value="MnmC-like_methylTransf"/>
</dbReference>
<name>A0A377J1J4_9HELI</name>
<gene>
    <name evidence="2" type="ORF">NCTC12410_00156</name>
</gene>
<sequence length="267" mass="29496">MELTPSADGSLNAFSVEFGEHYANMGEGAFSEKLGKHIAPVWATLESTFATKAKPPKEAPKAQIWILDLCFGLGYNALLSRLFSAFETLEFCIISIELDRQSLALASTIHALDSSLVAQLDSSRQARIAHNVSLQIFWGDACVLLADLSASLAQYYSDFTGFDVIYQDPFSYEKCPSLWDYKHFCKLSSLLKDSGIITTYATRQEIITNATQAGLHAYTYKADPATMDRLYQACATLYPTSTHTSIKRKSSIFSKAPVQILGSRLRA</sequence>
<dbReference type="EMBL" id="UGHV01000001">
    <property type="protein sequence ID" value="STO96347.1"/>
    <property type="molecule type" value="Genomic_DNA"/>
</dbReference>
<dbReference type="Gene3D" id="3.40.50.150">
    <property type="entry name" value="Vaccinia Virus protein VP39"/>
    <property type="match status" value="1"/>
</dbReference>
<proteinExistence type="predicted"/>